<name>A0A8H2VC01_9SACH</name>
<dbReference type="Pfam" id="PF02893">
    <property type="entry name" value="GRAM"/>
    <property type="match status" value="1"/>
</dbReference>
<comment type="similarity">
    <text evidence="2">Belongs to the YSP2 family.</text>
</comment>
<dbReference type="GO" id="GO:0032934">
    <property type="term" value="F:sterol binding"/>
    <property type="evidence" value="ECO:0007669"/>
    <property type="project" value="TreeGrafter"/>
</dbReference>
<dbReference type="PANTHER" id="PTHR23319">
    <property type="entry name" value="GRAM DOMAIN CONTAINING 1B, ISOFORM E"/>
    <property type="match status" value="1"/>
</dbReference>
<dbReference type="GO" id="GO:0120015">
    <property type="term" value="F:sterol transfer activity"/>
    <property type="evidence" value="ECO:0007669"/>
    <property type="project" value="TreeGrafter"/>
</dbReference>
<dbReference type="SMART" id="SM00568">
    <property type="entry name" value="GRAM"/>
    <property type="match status" value="1"/>
</dbReference>
<evidence type="ECO:0000313" key="12">
    <source>
        <dbReference type="Proteomes" id="UP000644660"/>
    </source>
</evidence>
<evidence type="ECO:0000256" key="6">
    <source>
        <dbReference type="ARBA" id="ARBA00037847"/>
    </source>
</evidence>
<evidence type="ECO:0000256" key="9">
    <source>
        <dbReference type="SAM" id="Phobius"/>
    </source>
</evidence>
<dbReference type="GO" id="GO:0005886">
    <property type="term" value="C:plasma membrane"/>
    <property type="evidence" value="ECO:0007669"/>
    <property type="project" value="TreeGrafter"/>
</dbReference>
<feature type="domain" description="VASt" evidence="10">
    <location>
        <begin position="495"/>
        <end position="666"/>
    </location>
</feature>
<evidence type="ECO:0000256" key="7">
    <source>
        <dbReference type="SAM" id="Coils"/>
    </source>
</evidence>
<keyword evidence="5 9" id="KW-0472">Membrane</keyword>
<sequence length="759" mass="85354">MPDIDDWEPVPNETEENETLEEPFSTEKKRNIPKQLTVDSDNEDVSSSSASIVEEDKINNDTDGNITAHVNTNADHKEVIDEKVPLVVNTNISPDDINDNDDDKLITGDIKPENELQSPSFLNNMLSSFRSYSQSNDSNSLASPTGTVATSPSIISHRRQSSVGSKMRHSSLQSASNSVASSPKVAPQSRSSRVNSISSVGTTHTSKSFKDLRPMETISTIDSYNVEDSDDNRSSPSPQLDYNPKKFVEEKYLDTQYHYASLDRDKDFHTLFTSIPKHDRLIDDFSCALSRDFLYQGRIYITQTHLGFNSNILGWTSKVILEFKDITYMEKTSSAGVFQNAISIETEEGKTQFINFISRDGCFGLMKEVWSRNLLAHEEEKRRSANGIALPETSSNNSNNPHSLIDTYSELIHSPDLKSATGTTMMKGDSSDGNSSDHSIVKTTFHSASHEPTTHEKVLNIYKFKESSPYNDFDFKPQVLNPTQFPFYPPDQNKNEHMLIERTIKCTPNQAFQLMFNGTHHVFLQSFLTATNSWDIKLPESYVTNEQTGHLEREYSYSKSISGIPGGSTDCLVTEEIIHNEPDNYIMVINTTKTPNVPSGGAFSTKTRYLFKWGADNTCDIMLSFWVDWTGSSWIKSMVEAGCKGGQTDATTKMMKILDDLIEKYVASEVIIVEAGNVDHGITEKEIERNMEENEAKQEAIKVQNELKNQNLANSENNNMLNLLLIVIAILLLWNIYNQRSLNSSIRGLQRAIDELQMK</sequence>
<dbReference type="EMBL" id="CAEFZW010000001">
    <property type="protein sequence ID" value="CAB4252486.1"/>
    <property type="molecule type" value="Genomic_DNA"/>
</dbReference>
<dbReference type="PROSITE" id="PS51778">
    <property type="entry name" value="VAST"/>
    <property type="match status" value="1"/>
</dbReference>
<evidence type="ECO:0000256" key="3">
    <source>
        <dbReference type="ARBA" id="ARBA00022692"/>
    </source>
</evidence>
<feature type="region of interest" description="Disordered" evidence="8">
    <location>
        <begin position="1"/>
        <end position="65"/>
    </location>
</feature>
<feature type="compositionally biased region" description="Low complexity" evidence="8">
    <location>
        <begin position="189"/>
        <end position="200"/>
    </location>
</feature>
<evidence type="ECO:0000256" key="2">
    <source>
        <dbReference type="ARBA" id="ARBA00006582"/>
    </source>
</evidence>
<dbReference type="GeneID" id="64855615"/>
<dbReference type="GO" id="GO:0032541">
    <property type="term" value="C:cortical endoplasmic reticulum"/>
    <property type="evidence" value="ECO:0007669"/>
    <property type="project" value="TreeGrafter"/>
</dbReference>
<keyword evidence="3 9" id="KW-0812">Transmembrane</keyword>
<dbReference type="InterPro" id="IPR031968">
    <property type="entry name" value="VASt"/>
</dbReference>
<feature type="compositionally biased region" description="Acidic residues" evidence="8">
    <location>
        <begin position="1"/>
        <end position="21"/>
    </location>
</feature>
<dbReference type="InterPro" id="IPR051482">
    <property type="entry name" value="Cholesterol_transport"/>
</dbReference>
<comment type="caution">
    <text evidence="11">The sequence shown here is derived from an EMBL/GenBank/DDBJ whole genome shotgun (WGS) entry which is preliminary data.</text>
</comment>
<keyword evidence="7" id="KW-0175">Coiled coil</keyword>
<dbReference type="Gene3D" id="2.30.29.30">
    <property type="entry name" value="Pleckstrin-homology domain (PH domain)/Phosphotyrosine-binding domain (PTB)"/>
    <property type="match status" value="1"/>
</dbReference>
<dbReference type="CDD" id="cd13220">
    <property type="entry name" value="PH-GRAM_GRAMDC"/>
    <property type="match status" value="1"/>
</dbReference>
<evidence type="ECO:0000256" key="8">
    <source>
        <dbReference type="SAM" id="MobiDB-lite"/>
    </source>
</evidence>
<dbReference type="AlphaFoldDB" id="A0A8H2VC01"/>
<reference evidence="11 12" key="1">
    <citation type="submission" date="2020-05" db="EMBL/GenBank/DDBJ databases">
        <authorList>
            <person name="Casaregola S."/>
            <person name="Devillers H."/>
            <person name="Grondin C."/>
        </authorList>
    </citation>
    <scope>NUCLEOTIDE SEQUENCE [LARGE SCALE GENOMIC DNA]</scope>
    <source>
        <strain evidence="11 12">CLIB 1767</strain>
    </source>
</reference>
<gene>
    <name evidence="11" type="ORF">KABA2_01S14740</name>
</gene>
<dbReference type="GO" id="GO:0005789">
    <property type="term" value="C:endoplasmic reticulum membrane"/>
    <property type="evidence" value="ECO:0007669"/>
    <property type="project" value="UniProtKB-SubCell"/>
</dbReference>
<feature type="coiled-coil region" evidence="7">
    <location>
        <begin position="684"/>
        <end position="713"/>
    </location>
</feature>
<comment type="subcellular location">
    <subcellularLocation>
        <location evidence="6">Endomembrane system</location>
        <topology evidence="6">Single-pass membrane protein</topology>
    </subcellularLocation>
    <subcellularLocation>
        <location evidence="1">Endoplasmic reticulum membrane</location>
    </subcellularLocation>
</comment>
<feature type="region of interest" description="Disordered" evidence="8">
    <location>
        <begin position="382"/>
        <end position="401"/>
    </location>
</feature>
<feature type="transmembrane region" description="Helical" evidence="9">
    <location>
        <begin position="720"/>
        <end position="737"/>
    </location>
</feature>
<evidence type="ECO:0000256" key="5">
    <source>
        <dbReference type="ARBA" id="ARBA00023136"/>
    </source>
</evidence>
<dbReference type="InterPro" id="IPR004182">
    <property type="entry name" value="GRAM"/>
</dbReference>
<evidence type="ECO:0000256" key="4">
    <source>
        <dbReference type="ARBA" id="ARBA00022989"/>
    </source>
</evidence>
<dbReference type="InterPro" id="IPR011993">
    <property type="entry name" value="PH-like_dom_sf"/>
</dbReference>
<keyword evidence="12" id="KW-1185">Reference proteome</keyword>
<accession>A0A8H2VC01</accession>
<dbReference type="GO" id="GO:0140268">
    <property type="term" value="C:endoplasmic reticulum-plasma membrane contact site"/>
    <property type="evidence" value="ECO:0007669"/>
    <property type="project" value="TreeGrafter"/>
</dbReference>
<feature type="compositionally biased region" description="Polar residues" evidence="8">
    <location>
        <begin position="132"/>
        <end position="154"/>
    </location>
</feature>
<dbReference type="Proteomes" id="UP000644660">
    <property type="component" value="Unassembled WGS sequence"/>
</dbReference>
<protein>
    <recommendedName>
        <fullName evidence="10">VASt domain-containing protein</fullName>
    </recommendedName>
</protein>
<dbReference type="GO" id="GO:0005739">
    <property type="term" value="C:mitochondrion"/>
    <property type="evidence" value="ECO:0007669"/>
    <property type="project" value="TreeGrafter"/>
</dbReference>
<evidence type="ECO:0000256" key="1">
    <source>
        <dbReference type="ARBA" id="ARBA00004586"/>
    </source>
</evidence>
<dbReference type="GO" id="GO:0032366">
    <property type="term" value="P:intracellular sterol transport"/>
    <property type="evidence" value="ECO:0007669"/>
    <property type="project" value="TreeGrafter"/>
</dbReference>
<keyword evidence="4 9" id="KW-1133">Transmembrane helix</keyword>
<organism evidence="11 12">
    <name type="scientific">Maudiozyma barnettii</name>
    <dbReference type="NCBI Taxonomy" id="61262"/>
    <lineage>
        <taxon>Eukaryota</taxon>
        <taxon>Fungi</taxon>
        <taxon>Dikarya</taxon>
        <taxon>Ascomycota</taxon>
        <taxon>Saccharomycotina</taxon>
        <taxon>Saccharomycetes</taxon>
        <taxon>Saccharomycetales</taxon>
        <taxon>Saccharomycetaceae</taxon>
        <taxon>Maudiozyma</taxon>
    </lineage>
</organism>
<dbReference type="PANTHER" id="PTHR23319:SF4">
    <property type="entry name" value="GRAM DOMAIN CONTAINING 1B, ISOFORM E"/>
    <property type="match status" value="1"/>
</dbReference>
<dbReference type="Pfam" id="PF16016">
    <property type="entry name" value="VASt"/>
    <property type="match status" value="1"/>
</dbReference>
<feature type="compositionally biased region" description="Low complexity" evidence="8">
    <location>
        <begin position="170"/>
        <end position="182"/>
    </location>
</feature>
<dbReference type="OrthoDB" id="2162691at2759"/>
<dbReference type="RefSeq" id="XP_041404524.1">
    <property type="nucleotide sequence ID" value="XM_041548590.1"/>
</dbReference>
<feature type="region of interest" description="Disordered" evidence="8">
    <location>
        <begin position="132"/>
        <end position="243"/>
    </location>
</feature>
<feature type="compositionally biased region" description="Polar residues" evidence="8">
    <location>
        <begin position="392"/>
        <end position="401"/>
    </location>
</feature>
<evidence type="ECO:0000313" key="11">
    <source>
        <dbReference type="EMBL" id="CAB4252486.1"/>
    </source>
</evidence>
<proteinExistence type="inferred from homology"/>
<evidence type="ECO:0000259" key="10">
    <source>
        <dbReference type="PROSITE" id="PS51778"/>
    </source>
</evidence>